<proteinExistence type="inferred from homology"/>
<dbReference type="PROSITE" id="PS50804">
    <property type="entry name" value="SCAN_BOX"/>
    <property type="match status" value="1"/>
</dbReference>
<keyword evidence="5 11" id="KW-0863">Zinc-finger</keyword>
<evidence type="ECO:0000256" key="3">
    <source>
        <dbReference type="ARBA" id="ARBA00022723"/>
    </source>
</evidence>
<dbReference type="InterPro" id="IPR013087">
    <property type="entry name" value="Znf_C2H2_type"/>
</dbReference>
<dbReference type="Proteomes" id="UP000314987">
    <property type="component" value="Unassembled WGS sequence"/>
</dbReference>
<feature type="region of interest" description="Disordered" evidence="12">
    <location>
        <begin position="292"/>
        <end position="311"/>
    </location>
</feature>
<dbReference type="FunFam" id="3.30.160.60:FF:000638">
    <property type="entry name" value="Zinc finger protein 184"/>
    <property type="match status" value="1"/>
</dbReference>
<evidence type="ECO:0000256" key="6">
    <source>
        <dbReference type="ARBA" id="ARBA00022833"/>
    </source>
</evidence>
<feature type="domain" description="C2H2-type" evidence="13">
    <location>
        <begin position="512"/>
        <end position="539"/>
    </location>
</feature>
<keyword evidence="8" id="KW-0238">DNA-binding</keyword>
<keyword evidence="4" id="KW-0677">Repeat</keyword>
<feature type="domain" description="C2H2-type" evidence="13">
    <location>
        <begin position="568"/>
        <end position="595"/>
    </location>
</feature>
<feature type="domain" description="C2H2-type" evidence="13">
    <location>
        <begin position="624"/>
        <end position="651"/>
    </location>
</feature>
<reference evidence="15" key="2">
    <citation type="submission" date="2025-08" db="UniProtKB">
        <authorList>
            <consortium name="Ensembl"/>
        </authorList>
    </citation>
    <scope>IDENTIFICATION</scope>
</reference>
<keyword evidence="16" id="KW-1185">Reference proteome</keyword>
<dbReference type="Gene3D" id="1.10.4020.10">
    <property type="entry name" value="DNA breaking-rejoining enzymes"/>
    <property type="match status" value="1"/>
</dbReference>
<keyword evidence="6" id="KW-0862">Zinc</keyword>
<keyword evidence="7" id="KW-0805">Transcription regulation</keyword>
<evidence type="ECO:0000313" key="15">
    <source>
        <dbReference type="Ensembl" id="ENSVURP00010020991.1"/>
    </source>
</evidence>
<feature type="domain" description="SCAN box" evidence="14">
    <location>
        <begin position="60"/>
        <end position="140"/>
    </location>
</feature>
<reference evidence="15" key="3">
    <citation type="submission" date="2025-09" db="UniProtKB">
        <authorList>
            <consortium name="Ensembl"/>
        </authorList>
    </citation>
    <scope>IDENTIFICATION</scope>
</reference>
<comment type="similarity">
    <text evidence="2">Belongs to the krueppel C2H2-type zinc-finger protein family.</text>
</comment>
<feature type="region of interest" description="Disordered" evidence="12">
    <location>
        <begin position="139"/>
        <end position="163"/>
    </location>
</feature>
<feature type="compositionally biased region" description="Basic and acidic residues" evidence="12">
    <location>
        <begin position="204"/>
        <end position="221"/>
    </location>
</feature>
<evidence type="ECO:0000256" key="7">
    <source>
        <dbReference type="ARBA" id="ARBA00023015"/>
    </source>
</evidence>
<evidence type="ECO:0000259" key="14">
    <source>
        <dbReference type="PROSITE" id="PS50804"/>
    </source>
</evidence>
<dbReference type="PROSITE" id="PS50157">
    <property type="entry name" value="ZINC_FINGER_C2H2_2"/>
    <property type="match status" value="9"/>
</dbReference>
<dbReference type="FunFam" id="3.30.160.60:FF:002254">
    <property type="entry name" value="Zinc finger protein 540"/>
    <property type="match status" value="1"/>
</dbReference>
<feature type="domain" description="C2H2-type" evidence="13">
    <location>
        <begin position="484"/>
        <end position="511"/>
    </location>
</feature>
<evidence type="ECO:0000256" key="8">
    <source>
        <dbReference type="ARBA" id="ARBA00023125"/>
    </source>
</evidence>
<evidence type="ECO:0000256" key="1">
    <source>
        <dbReference type="ARBA" id="ARBA00004123"/>
    </source>
</evidence>
<evidence type="ECO:0000256" key="4">
    <source>
        <dbReference type="ARBA" id="ARBA00022737"/>
    </source>
</evidence>
<keyword evidence="10" id="KW-0539">Nucleus</keyword>
<evidence type="ECO:0000256" key="10">
    <source>
        <dbReference type="ARBA" id="ARBA00023242"/>
    </source>
</evidence>
<evidence type="ECO:0000259" key="13">
    <source>
        <dbReference type="PROSITE" id="PS50157"/>
    </source>
</evidence>
<keyword evidence="3" id="KW-0479">Metal-binding</keyword>
<dbReference type="SUPFAM" id="SSF47353">
    <property type="entry name" value="Retrovirus capsid dimerization domain-like"/>
    <property type="match status" value="1"/>
</dbReference>
<evidence type="ECO:0000256" key="5">
    <source>
        <dbReference type="ARBA" id="ARBA00022771"/>
    </source>
</evidence>
<protein>
    <submittedName>
        <fullName evidence="15">Uncharacterized protein</fullName>
    </submittedName>
</protein>
<dbReference type="GeneTree" id="ENSGT00950000182890"/>
<dbReference type="FunFam" id="3.30.160.60:FF:000512">
    <property type="entry name" value="zinc finger protein 197 isoform X1"/>
    <property type="match status" value="1"/>
</dbReference>
<dbReference type="CDD" id="cd07936">
    <property type="entry name" value="SCAN"/>
    <property type="match status" value="1"/>
</dbReference>
<dbReference type="FunFam" id="3.30.160.60:FF:000914">
    <property type="entry name" value="Zinc finger protein 16"/>
    <property type="match status" value="1"/>
</dbReference>
<dbReference type="Ensembl" id="ENSVURT00010023896.1">
    <property type="protein sequence ID" value="ENSVURP00010020991.1"/>
    <property type="gene ID" value="ENSVURG00010016051.1"/>
</dbReference>
<evidence type="ECO:0000256" key="11">
    <source>
        <dbReference type="PROSITE-ProRule" id="PRU00042"/>
    </source>
</evidence>
<dbReference type="Gene3D" id="3.30.160.60">
    <property type="entry name" value="Classic Zinc Finger"/>
    <property type="match status" value="9"/>
</dbReference>
<evidence type="ECO:0000256" key="2">
    <source>
        <dbReference type="ARBA" id="ARBA00006991"/>
    </source>
</evidence>
<dbReference type="FunFam" id="3.30.160.60:FF:000912">
    <property type="entry name" value="Zinc finger protein 660"/>
    <property type="match status" value="1"/>
</dbReference>
<dbReference type="InterPro" id="IPR050826">
    <property type="entry name" value="Krueppel_C2H2_ZnFinger"/>
</dbReference>
<dbReference type="PROSITE" id="PS00028">
    <property type="entry name" value="ZINC_FINGER_C2H2_1"/>
    <property type="match status" value="9"/>
</dbReference>
<evidence type="ECO:0000256" key="12">
    <source>
        <dbReference type="SAM" id="MobiDB-lite"/>
    </source>
</evidence>
<name>A0A4X2LFU9_VOMUR</name>
<dbReference type="SUPFAM" id="SSF57667">
    <property type="entry name" value="beta-beta-alpha zinc fingers"/>
    <property type="match status" value="7"/>
</dbReference>
<reference evidence="16" key="1">
    <citation type="submission" date="2018-12" db="EMBL/GenBank/DDBJ databases">
        <authorList>
            <person name="Yazar S."/>
        </authorList>
    </citation>
    <scope>NUCLEOTIDE SEQUENCE [LARGE SCALE GENOMIC DNA]</scope>
</reference>
<dbReference type="Pfam" id="PF00096">
    <property type="entry name" value="zf-C2H2"/>
    <property type="match status" value="9"/>
</dbReference>
<feature type="domain" description="C2H2-type" evidence="13">
    <location>
        <begin position="456"/>
        <end position="483"/>
    </location>
</feature>
<dbReference type="InterPro" id="IPR038269">
    <property type="entry name" value="SCAN_sf"/>
</dbReference>
<feature type="domain" description="C2H2-type" evidence="13">
    <location>
        <begin position="596"/>
        <end position="623"/>
    </location>
</feature>
<dbReference type="STRING" id="29139.ENSVURP00010020991"/>
<dbReference type="GO" id="GO:0008270">
    <property type="term" value="F:zinc ion binding"/>
    <property type="evidence" value="ECO:0007669"/>
    <property type="project" value="UniProtKB-KW"/>
</dbReference>
<dbReference type="FunFam" id="1.10.4020.10:FF:000001">
    <property type="entry name" value="zinc finger protein 263 isoform X1"/>
    <property type="match status" value="1"/>
</dbReference>
<dbReference type="OMA" id="HNWNECE"/>
<feature type="region of interest" description="Disordered" evidence="12">
    <location>
        <begin position="1"/>
        <end position="23"/>
    </location>
</feature>
<accession>A0A4X2LFU9</accession>
<dbReference type="InterPro" id="IPR036236">
    <property type="entry name" value="Znf_C2H2_sf"/>
</dbReference>
<dbReference type="AlphaFoldDB" id="A0A4X2LFU9"/>
<evidence type="ECO:0000313" key="16">
    <source>
        <dbReference type="Proteomes" id="UP000314987"/>
    </source>
</evidence>
<dbReference type="FunFam" id="3.30.160.60:FF:002343">
    <property type="entry name" value="Zinc finger protein 33A"/>
    <property type="match status" value="2"/>
</dbReference>
<feature type="domain" description="C2H2-type" evidence="13">
    <location>
        <begin position="400"/>
        <end position="427"/>
    </location>
</feature>
<feature type="compositionally biased region" description="Basic and acidic residues" evidence="12">
    <location>
        <begin position="292"/>
        <end position="302"/>
    </location>
</feature>
<dbReference type="GO" id="GO:0043565">
    <property type="term" value="F:sequence-specific DNA binding"/>
    <property type="evidence" value="ECO:0007669"/>
    <property type="project" value="UniProtKB-ARBA"/>
</dbReference>
<dbReference type="SMART" id="SM00431">
    <property type="entry name" value="SCAN"/>
    <property type="match status" value="1"/>
</dbReference>
<feature type="domain" description="C2H2-type" evidence="13">
    <location>
        <begin position="428"/>
        <end position="455"/>
    </location>
</feature>
<comment type="subcellular location">
    <subcellularLocation>
        <location evidence="1">Nucleus</location>
    </subcellularLocation>
</comment>
<dbReference type="FunFam" id="3.30.160.60:FF:001174">
    <property type="entry name" value="zinc finger protein 527 isoform X1"/>
    <property type="match status" value="1"/>
</dbReference>
<evidence type="ECO:0000256" key="9">
    <source>
        <dbReference type="ARBA" id="ARBA00023163"/>
    </source>
</evidence>
<feature type="domain" description="C2H2-type" evidence="13">
    <location>
        <begin position="540"/>
        <end position="567"/>
    </location>
</feature>
<dbReference type="GO" id="GO:0005634">
    <property type="term" value="C:nucleus"/>
    <property type="evidence" value="ECO:0007669"/>
    <property type="project" value="UniProtKB-SubCell"/>
</dbReference>
<feature type="region of interest" description="Disordered" evidence="12">
    <location>
        <begin position="184"/>
        <end position="221"/>
    </location>
</feature>
<dbReference type="SMART" id="SM00355">
    <property type="entry name" value="ZnF_C2H2"/>
    <property type="match status" value="9"/>
</dbReference>
<dbReference type="Pfam" id="PF02023">
    <property type="entry name" value="SCAN"/>
    <property type="match status" value="1"/>
</dbReference>
<dbReference type="InterPro" id="IPR003309">
    <property type="entry name" value="SCAN_dom"/>
</dbReference>
<dbReference type="FunFam" id="3.30.160.60:FF:000002">
    <property type="entry name" value="Zinc finger protein 1 homolog"/>
    <property type="match status" value="1"/>
</dbReference>
<organism evidence="15 16">
    <name type="scientific">Vombatus ursinus</name>
    <name type="common">Common wombat</name>
    <dbReference type="NCBI Taxonomy" id="29139"/>
    <lineage>
        <taxon>Eukaryota</taxon>
        <taxon>Metazoa</taxon>
        <taxon>Chordata</taxon>
        <taxon>Craniata</taxon>
        <taxon>Vertebrata</taxon>
        <taxon>Euteleostomi</taxon>
        <taxon>Mammalia</taxon>
        <taxon>Metatheria</taxon>
        <taxon>Diprotodontia</taxon>
        <taxon>Vombatidae</taxon>
        <taxon>Vombatus</taxon>
    </lineage>
</organism>
<sequence length="658" mass="76362">MSRFGGKTATVRSGEAMSLGPPIPHMEDELVIVNLEKKGCRREQNTSIQESSPPKQNIFQNFRQFRYCEVSGPREALTRLQNLCWEWLRPEIHTKAQILELVVLEQFLTILPETLQTWVQKHCPESPQEVVTLLEDLEREPDESDQVPTNAPKRPVSSKETAAQGAMQKFDVHLQPMETQFKTMPCPLRENGGETKTATYKPASKRESSEEFHSERLRKPQKEGPQLHTFGEVFDHQGKLKSVQGRHPGEKLKGEKETLREVTMKDKNSLTEKRCQHYKEYQKSFCLKVPTGDRNDKGDEHGSSFSQNLDLSKHKEIDPGEHPHNWNECEKSFILSFVEHQLIPTREKTHQQSISVSRERNCQRTHTSEGLNEYNECGTRLSSSLVLNDSQKIQAKEKPHVCDVCGKTFSWRSRLIQHQRIHTGVKPFECEECGKFFSEKAYLIQHQRIHTGEKPYICSDCGKAFSYRAQLFLHRRIHTGEKPYKCNECEKAFIQRSRLIQHQGIHTGEKPFGCSQCNKYFRYRSNLFKHQRIHTGTKPYECDECGKAFRQSSRLIQHQGVHTGEKPYECNQCNKCFSYRSNLFKHQRIHSGEKPYECDKCGKAFRQSFDLNRHRKIHTGEKPFECDACKKSFSRNSHLIRHLRIHAGEKPTDAVNGM</sequence>
<dbReference type="PANTHER" id="PTHR24377">
    <property type="entry name" value="IP01015P-RELATED"/>
    <property type="match status" value="1"/>
</dbReference>
<keyword evidence="9" id="KW-0804">Transcription</keyword>